<dbReference type="Proteomes" id="UP000195967">
    <property type="component" value="Unassembled WGS sequence"/>
</dbReference>
<organism evidence="1 2">
    <name type="scientific">Campylobacter concisus</name>
    <dbReference type="NCBI Taxonomy" id="199"/>
    <lineage>
        <taxon>Bacteria</taxon>
        <taxon>Pseudomonadati</taxon>
        <taxon>Campylobacterota</taxon>
        <taxon>Epsilonproteobacteria</taxon>
        <taxon>Campylobacterales</taxon>
        <taxon>Campylobacteraceae</taxon>
        <taxon>Campylobacter</taxon>
    </lineage>
</organism>
<accession>A0A1Y5MVC6</accession>
<reference evidence="1 2" key="1">
    <citation type="submission" date="2017-04" db="EMBL/GenBank/DDBJ databases">
        <title>Complete genome of Campylobacter concisus ATCC 33237T and draft genomes for an additional eight well characterized C. concisus strains.</title>
        <authorList>
            <person name="Cornelius A.J."/>
            <person name="Miller W.G."/>
            <person name="Lastovica A.J."/>
            <person name="On S.L."/>
            <person name="French N.P."/>
            <person name="Vandenberg O."/>
            <person name="Biggs P.J."/>
        </authorList>
    </citation>
    <scope>NUCLEOTIDE SEQUENCE [LARGE SCALE GENOMIC DNA]</scope>
    <source>
        <strain evidence="1 2">Lasto28.99</strain>
    </source>
</reference>
<name>A0A1Y5MVC6_9BACT</name>
<protein>
    <recommendedName>
        <fullName evidence="3">Major capsid protein E</fullName>
    </recommendedName>
</protein>
<dbReference type="Pfam" id="PF03864">
    <property type="entry name" value="Phage_cap_E"/>
    <property type="match status" value="1"/>
</dbReference>
<dbReference type="AlphaFoldDB" id="A0A1Y5MVC6"/>
<dbReference type="EMBL" id="NDYO01000002">
    <property type="protein sequence ID" value="OUT12550.1"/>
    <property type="molecule type" value="Genomic_DNA"/>
</dbReference>
<comment type="caution">
    <text evidence="1">The sequence shown here is derived from an EMBL/GenBank/DDBJ whole genome shotgun (WGS) entry which is preliminary data.</text>
</comment>
<dbReference type="InterPro" id="IPR005564">
    <property type="entry name" value="Major_capsid_GpE"/>
</dbReference>
<evidence type="ECO:0000313" key="2">
    <source>
        <dbReference type="Proteomes" id="UP000195967"/>
    </source>
</evidence>
<evidence type="ECO:0008006" key="3">
    <source>
        <dbReference type="Google" id="ProtNLM"/>
    </source>
</evidence>
<gene>
    <name evidence="1" type="ORF">B9N62_01890</name>
</gene>
<sequence length="322" mass="35579">MDELLKKFTVEAMTEIIIQTKVDQSFITDTFFKKWTPTLSNTHNIIIEKGASIILESVSENGEHLVTKNPDQTIISVPLPRFPQYDPLPASEMNLLRTLNTQSEQLKSLSAAIGKILASQKSKITNTVEYMAIGAIFGKVMDGKGKVLFELSANRKEITITNATKILELLSDIEAAQKEVLGVAKPYIALVTRELFGELLKLAEAQEILKLKSCEVIDSNGVLTLKLFGKTFMPYDASYKNTKGKDTSYMSGKKGVVVPLMDDIFEIVYTRANHTSAIGKAPTKFFAAAPEVLDKGMGWGIVSESRPLPICNRLDAIIELKM</sequence>
<dbReference type="RefSeq" id="WP_087584123.1">
    <property type="nucleotide sequence ID" value="NZ_CABMKR010000002.1"/>
</dbReference>
<proteinExistence type="predicted"/>
<evidence type="ECO:0000313" key="1">
    <source>
        <dbReference type="EMBL" id="OUT12550.1"/>
    </source>
</evidence>